<dbReference type="Proteomes" id="UP000516786">
    <property type="component" value="Plasmid pZXPA-20-602k"/>
</dbReference>
<dbReference type="OrthoDB" id="9963921at2"/>
<evidence type="ECO:0000313" key="3">
    <source>
        <dbReference type="Proteomes" id="UP000193675"/>
    </source>
</evidence>
<geneLocation type="plasmid" evidence="2 4">
    <name>pZXPA-20-602k</name>
</geneLocation>
<proteinExistence type="predicted"/>
<gene>
    <name evidence="1" type="ORF">B7H17_24565</name>
    <name evidence="2" type="ORF">ID616_32920</name>
</gene>
<reference evidence="1 3" key="1">
    <citation type="submission" date="2017-04" db="EMBL/GenBank/DDBJ databases">
        <title>Presence of VIM-2 positive Pseudomonas species in chickens and their surrounding environment.</title>
        <authorList>
            <person name="Zhang R."/>
        </authorList>
    </citation>
    <scope>NUCLEOTIDE SEQUENCE [LARGE SCALE GENOMIC DNA]</scope>
    <source>
        <strain evidence="1 3">DZ-C18</strain>
    </source>
</reference>
<dbReference type="AlphaFoldDB" id="A0A1X0ZMI3"/>
<dbReference type="Proteomes" id="UP000193675">
    <property type="component" value="Unassembled WGS sequence"/>
</dbReference>
<dbReference type="EMBL" id="CP061724">
    <property type="protein sequence ID" value="QOD01394.1"/>
    <property type="molecule type" value="Genomic_DNA"/>
</dbReference>
<name>A0A1X0ZMI3_PSEPU</name>
<dbReference type="RefSeq" id="WP_084851860.1">
    <property type="nucleotide sequence ID" value="NZ_CP061724.1"/>
</dbReference>
<evidence type="ECO:0000313" key="2">
    <source>
        <dbReference type="EMBL" id="QOD01394.1"/>
    </source>
</evidence>
<organism evidence="1 3">
    <name type="scientific">Pseudomonas putida</name>
    <name type="common">Arthrobacter siderocapsulatus</name>
    <dbReference type="NCBI Taxonomy" id="303"/>
    <lineage>
        <taxon>Bacteria</taxon>
        <taxon>Pseudomonadati</taxon>
        <taxon>Pseudomonadota</taxon>
        <taxon>Gammaproteobacteria</taxon>
        <taxon>Pseudomonadales</taxon>
        <taxon>Pseudomonadaceae</taxon>
        <taxon>Pseudomonas</taxon>
    </lineage>
</organism>
<reference evidence="2 4" key="2">
    <citation type="submission" date="2020-09" db="EMBL/GenBank/DDBJ databases">
        <title>Co-existence of a novel multidrug-resistance efflux pump with carbapenem resistance gene blaVIM-2 in one megaplasmid in Pseudomonas putida.</title>
        <authorList>
            <person name="Peng K."/>
            <person name="Li R."/>
        </authorList>
    </citation>
    <scope>NUCLEOTIDE SEQUENCE [LARGE SCALE GENOMIC DNA]</scope>
    <source>
        <strain evidence="2 4">ZXPA-20</strain>
        <plasmid evidence="2 4">pZXPA-20-602k</plasmid>
    </source>
</reference>
<keyword evidence="2" id="KW-0614">Plasmid</keyword>
<accession>A0A1X0ZMI3</accession>
<dbReference type="EMBL" id="NBWC01000049">
    <property type="protein sequence ID" value="ORL58708.1"/>
    <property type="molecule type" value="Genomic_DNA"/>
</dbReference>
<sequence>MTHVIITPGKKWIPAARVVSKTNAHGDATVTGFYQRLPTGIRFFDLEGALFACLVTNRQGENFFVTATDHGTGQRYMHSTCSITEAKLGIQGMGYMAKKELEQRIVDDLDTHQANQVMEKHGVDFGQFVGMANGEPTSDDTRHVFFKAGLTVDPHGIEDDGYLLAGRTGRRMLSAAGFAYENGKWLKNAPAVAA</sequence>
<evidence type="ECO:0000313" key="4">
    <source>
        <dbReference type="Proteomes" id="UP000516786"/>
    </source>
</evidence>
<protein>
    <submittedName>
        <fullName evidence="1">Uncharacterized protein</fullName>
    </submittedName>
</protein>
<evidence type="ECO:0000313" key="1">
    <source>
        <dbReference type="EMBL" id="ORL58708.1"/>
    </source>
</evidence>